<keyword evidence="3" id="KW-1185">Reference proteome</keyword>
<keyword evidence="1" id="KW-0732">Signal</keyword>
<proteinExistence type="predicted"/>
<dbReference type="Proteomes" id="UP000181976">
    <property type="component" value="Unassembled WGS sequence"/>
</dbReference>
<reference evidence="2 3" key="1">
    <citation type="submission" date="2016-10" db="EMBL/GenBank/DDBJ databases">
        <authorList>
            <person name="de Groot N.N."/>
        </authorList>
    </citation>
    <scope>NUCLEOTIDE SEQUENCE [LARGE SCALE GENOMIC DNA]</scope>
    <source>
        <strain evidence="2 3">DSM 19012</strain>
    </source>
</reference>
<feature type="signal peptide" evidence="1">
    <location>
        <begin position="1"/>
        <end position="22"/>
    </location>
</feature>
<dbReference type="RefSeq" id="WP_074964260.1">
    <property type="nucleotide sequence ID" value="NZ_FONA01000004.1"/>
</dbReference>
<evidence type="ECO:0000313" key="3">
    <source>
        <dbReference type="Proteomes" id="UP000181976"/>
    </source>
</evidence>
<dbReference type="STRING" id="385682.SAMN05444380_10465"/>
<sequence>MKTLIISLGAMFLGVMIGSAQNLMTNHVVTHSDTIFCGKIDVRTFKTKCTLEDGKTITVSNKDIVRYSKDGRLFVKMPVYRNNRKTGRFSMMELVKCKNGVMVFKDEYYNGAKESLDAHFYYYKDGQCLNIQSNPDVDNIMAYLEKFSPDEESKNDDKMARQ</sequence>
<dbReference type="AlphaFoldDB" id="A0A1I1WEJ4"/>
<name>A0A1I1WEJ4_9BACT</name>
<protein>
    <submittedName>
        <fullName evidence="2">Uncharacterized protein</fullName>
    </submittedName>
</protein>
<evidence type="ECO:0000313" key="2">
    <source>
        <dbReference type="EMBL" id="SFD93451.1"/>
    </source>
</evidence>
<organism evidence="2 3">
    <name type="scientific">Thermophagus xiamenensis</name>
    <dbReference type="NCBI Taxonomy" id="385682"/>
    <lineage>
        <taxon>Bacteria</taxon>
        <taxon>Pseudomonadati</taxon>
        <taxon>Bacteroidota</taxon>
        <taxon>Bacteroidia</taxon>
        <taxon>Marinilabiliales</taxon>
        <taxon>Marinilabiliaceae</taxon>
        <taxon>Thermophagus</taxon>
    </lineage>
</organism>
<gene>
    <name evidence="2" type="ORF">SAMN05444380_10465</name>
</gene>
<dbReference type="EMBL" id="FONA01000004">
    <property type="protein sequence ID" value="SFD93451.1"/>
    <property type="molecule type" value="Genomic_DNA"/>
</dbReference>
<accession>A0A1I1WEJ4</accession>
<dbReference type="InParanoid" id="A0A1I1WEJ4"/>
<feature type="chain" id="PRO_5010231395" evidence="1">
    <location>
        <begin position="23"/>
        <end position="162"/>
    </location>
</feature>
<evidence type="ECO:0000256" key="1">
    <source>
        <dbReference type="SAM" id="SignalP"/>
    </source>
</evidence>